<evidence type="ECO:0000313" key="2">
    <source>
        <dbReference type="Proteomes" id="UP000299102"/>
    </source>
</evidence>
<dbReference type="EMBL" id="BGZK01000069">
    <property type="protein sequence ID" value="GBP15132.1"/>
    <property type="molecule type" value="Genomic_DNA"/>
</dbReference>
<accession>A0A4C1TKV0</accession>
<reference evidence="1 2" key="1">
    <citation type="journal article" date="2019" name="Commun. Biol.">
        <title>The bagworm genome reveals a unique fibroin gene that provides high tensile strength.</title>
        <authorList>
            <person name="Kono N."/>
            <person name="Nakamura H."/>
            <person name="Ohtoshi R."/>
            <person name="Tomita M."/>
            <person name="Numata K."/>
            <person name="Arakawa K."/>
        </authorList>
    </citation>
    <scope>NUCLEOTIDE SEQUENCE [LARGE SCALE GENOMIC DNA]</scope>
</reference>
<name>A0A4C1TKV0_EUMVA</name>
<gene>
    <name evidence="1" type="ORF">EVAR_11432_1</name>
</gene>
<dbReference type="Proteomes" id="UP000299102">
    <property type="component" value="Unassembled WGS sequence"/>
</dbReference>
<comment type="caution">
    <text evidence="1">The sequence shown here is derived from an EMBL/GenBank/DDBJ whole genome shotgun (WGS) entry which is preliminary data.</text>
</comment>
<dbReference type="AlphaFoldDB" id="A0A4C1TKV0"/>
<organism evidence="1 2">
    <name type="scientific">Eumeta variegata</name>
    <name type="common">Bagworm moth</name>
    <name type="synonym">Eumeta japonica</name>
    <dbReference type="NCBI Taxonomy" id="151549"/>
    <lineage>
        <taxon>Eukaryota</taxon>
        <taxon>Metazoa</taxon>
        <taxon>Ecdysozoa</taxon>
        <taxon>Arthropoda</taxon>
        <taxon>Hexapoda</taxon>
        <taxon>Insecta</taxon>
        <taxon>Pterygota</taxon>
        <taxon>Neoptera</taxon>
        <taxon>Endopterygota</taxon>
        <taxon>Lepidoptera</taxon>
        <taxon>Glossata</taxon>
        <taxon>Ditrysia</taxon>
        <taxon>Tineoidea</taxon>
        <taxon>Psychidae</taxon>
        <taxon>Oiketicinae</taxon>
        <taxon>Eumeta</taxon>
    </lineage>
</organism>
<protein>
    <submittedName>
        <fullName evidence="1">Uncharacterized protein</fullName>
    </submittedName>
</protein>
<proteinExistence type="predicted"/>
<sequence length="233" mass="26255">MYETAAAGERVCLPVHVPLCRVDAKSTSSSTIYGYANNNYKNIQVLSSCHIRSPEEKINLLVVATLTKHFDVTTSYKLVCRVTLQETALRSAHVMLTMRASERHASLPLGHGNQFFLIIKIDYRRRILPICTVSTKTALATRRPSSGRVVKRGWPHTAGRAREPRQLDRFMMRPLSYLPSLVGATPRKRQSLRSSIRRQYSAAAPARTTAERHLFMFRLPANDDSSEGSRSTQ</sequence>
<evidence type="ECO:0000313" key="1">
    <source>
        <dbReference type="EMBL" id="GBP15132.1"/>
    </source>
</evidence>
<keyword evidence="2" id="KW-1185">Reference proteome</keyword>